<protein>
    <recommendedName>
        <fullName evidence="4">Transmembrane protein</fullName>
    </recommendedName>
</protein>
<evidence type="ECO:0000313" key="2">
    <source>
        <dbReference type="EMBL" id="CAE1233391.1"/>
    </source>
</evidence>
<feature type="transmembrane region" description="Helical" evidence="1">
    <location>
        <begin position="37"/>
        <end position="62"/>
    </location>
</feature>
<proteinExistence type="predicted"/>
<dbReference type="AlphaFoldDB" id="A0A812BLI0"/>
<comment type="caution">
    <text evidence="2">The sequence shown here is derived from an EMBL/GenBank/DDBJ whole genome shotgun (WGS) entry which is preliminary data.</text>
</comment>
<dbReference type="Proteomes" id="UP000597762">
    <property type="component" value="Unassembled WGS sequence"/>
</dbReference>
<feature type="transmembrane region" description="Helical" evidence="1">
    <location>
        <begin position="120"/>
        <end position="148"/>
    </location>
</feature>
<evidence type="ECO:0008006" key="4">
    <source>
        <dbReference type="Google" id="ProtNLM"/>
    </source>
</evidence>
<feature type="transmembrane region" description="Helical" evidence="1">
    <location>
        <begin position="82"/>
        <end position="108"/>
    </location>
</feature>
<accession>A0A812BLI0</accession>
<keyword evidence="1" id="KW-0812">Transmembrane</keyword>
<dbReference type="EMBL" id="CAHIKZ030000685">
    <property type="protein sequence ID" value="CAE1233391.1"/>
    <property type="molecule type" value="Genomic_DNA"/>
</dbReference>
<keyword evidence="3" id="KW-1185">Reference proteome</keyword>
<reference evidence="2" key="1">
    <citation type="submission" date="2021-01" db="EMBL/GenBank/DDBJ databases">
        <authorList>
            <person name="Li R."/>
            <person name="Bekaert M."/>
        </authorList>
    </citation>
    <scope>NUCLEOTIDE SEQUENCE</scope>
    <source>
        <strain evidence="2">Farmed</strain>
    </source>
</reference>
<gene>
    <name evidence="2" type="ORF">SPHA_18947</name>
</gene>
<organism evidence="2 3">
    <name type="scientific">Acanthosepion pharaonis</name>
    <name type="common">Pharaoh cuttlefish</name>
    <name type="synonym">Sepia pharaonis</name>
    <dbReference type="NCBI Taxonomy" id="158019"/>
    <lineage>
        <taxon>Eukaryota</taxon>
        <taxon>Metazoa</taxon>
        <taxon>Spiralia</taxon>
        <taxon>Lophotrochozoa</taxon>
        <taxon>Mollusca</taxon>
        <taxon>Cephalopoda</taxon>
        <taxon>Coleoidea</taxon>
        <taxon>Decapodiformes</taxon>
        <taxon>Sepiida</taxon>
        <taxon>Sepiina</taxon>
        <taxon>Sepiidae</taxon>
        <taxon>Acanthosepion</taxon>
    </lineage>
</organism>
<sequence length="165" mass="19654">MAVHRSLPIDPRIIDKKDSFSITIAHKQNPQIRMRTIFLASVFVYSLSFTFLSDIFATSGMIRPIPRRRHLASCLFSSPSIIDAFLLFFFLSLFYYFFLSFLLFLLLLSLSRIFHTFLFLSYFFLLHFLACFIFFLLLLLFFMCFLSYSFDYTLSREQIQSKKRT</sequence>
<name>A0A812BLI0_ACAPH</name>
<keyword evidence="1" id="KW-0472">Membrane</keyword>
<evidence type="ECO:0000313" key="3">
    <source>
        <dbReference type="Proteomes" id="UP000597762"/>
    </source>
</evidence>
<evidence type="ECO:0000256" key="1">
    <source>
        <dbReference type="SAM" id="Phobius"/>
    </source>
</evidence>
<keyword evidence="1" id="KW-1133">Transmembrane helix</keyword>